<dbReference type="PANTHER" id="PTHR24314">
    <property type="entry name" value="NON-SPECIFIC LIPID TRANSFER PROTEIN-RELATED"/>
    <property type="match status" value="1"/>
</dbReference>
<dbReference type="PANTHER" id="PTHR24314:SF21">
    <property type="entry name" value="CHLOROPHYLL(IDE) B REDUCTASE NYC1, CHLOROPLASTIC-RELATED"/>
    <property type="match status" value="1"/>
</dbReference>
<sequence>MATRSAAWVTNAVVLPSRGQRVTNRRTRALGRVSVSACAGSASLSVVVTGSSRGIGLALAREFLRAGDRVVICSRSDEDVRRAVEALRKELEDGSTDSRRGEVYGTTCDVRDAESVAALRQFSEMVLGGRVDVWVNNAGTVAGKRRPLMELDPDDVDEVIRTNLVGTMLCCREAMLGMTAQEPPGGHIFLMDGAGVLGGATPGYAAYGATKRAIPQLRKTLAEEVKGIPIGIHNLSPGMVLTDLLLSDSTKEFRKFFNFLAEEPETVAKDLVPRIRSISGTNAYIRFLTIPRAVLQIFLGFAFGVRRNKFFDWSTGERVDDGNEALYSEKSVRIPFKE</sequence>
<dbReference type="GO" id="GO:0015996">
    <property type="term" value="P:chlorophyll catabolic process"/>
    <property type="evidence" value="ECO:0007669"/>
    <property type="project" value="TreeGrafter"/>
</dbReference>
<gene>
    <name evidence="2" type="ORF">CCAE0312_LOCUS6795</name>
</gene>
<accession>A0A7S1XE29</accession>
<evidence type="ECO:0000256" key="1">
    <source>
        <dbReference type="RuleBase" id="RU000363"/>
    </source>
</evidence>
<dbReference type="Pfam" id="PF00106">
    <property type="entry name" value="adh_short"/>
    <property type="match status" value="1"/>
</dbReference>
<dbReference type="CDD" id="cd05233">
    <property type="entry name" value="SDR_c"/>
    <property type="match status" value="1"/>
</dbReference>
<dbReference type="GO" id="GO:0010304">
    <property type="term" value="P:PSII associated light-harvesting complex II catabolic process"/>
    <property type="evidence" value="ECO:0007669"/>
    <property type="project" value="TreeGrafter"/>
</dbReference>
<protein>
    <submittedName>
        <fullName evidence="2">Uncharacterized protein</fullName>
    </submittedName>
</protein>
<dbReference type="PROSITE" id="PS00061">
    <property type="entry name" value="ADH_SHORT"/>
    <property type="match status" value="1"/>
</dbReference>
<dbReference type="InterPro" id="IPR052625">
    <property type="entry name" value="Chl_b_Red"/>
</dbReference>
<reference evidence="2" key="1">
    <citation type="submission" date="2021-01" db="EMBL/GenBank/DDBJ databases">
        <authorList>
            <person name="Corre E."/>
            <person name="Pelletier E."/>
            <person name="Niang G."/>
            <person name="Scheremetjew M."/>
            <person name="Finn R."/>
            <person name="Kale V."/>
            <person name="Holt S."/>
            <person name="Cochrane G."/>
            <person name="Meng A."/>
            <person name="Brown T."/>
            <person name="Cohen L."/>
        </authorList>
    </citation>
    <scope>NUCLEOTIDE SEQUENCE</scope>
    <source>
        <strain evidence="2">SAG 36.94</strain>
    </source>
</reference>
<name>A0A7S1XE29_9RHOD</name>
<dbReference type="PRINTS" id="PR00081">
    <property type="entry name" value="GDHRDH"/>
</dbReference>
<dbReference type="InterPro" id="IPR036291">
    <property type="entry name" value="NAD(P)-bd_dom_sf"/>
</dbReference>
<organism evidence="2">
    <name type="scientific">Compsopogon caeruleus</name>
    <dbReference type="NCBI Taxonomy" id="31354"/>
    <lineage>
        <taxon>Eukaryota</taxon>
        <taxon>Rhodophyta</taxon>
        <taxon>Compsopogonophyceae</taxon>
        <taxon>Compsopogonales</taxon>
        <taxon>Compsopogonaceae</taxon>
        <taxon>Compsopogon</taxon>
    </lineage>
</organism>
<dbReference type="AlphaFoldDB" id="A0A7S1XE29"/>
<dbReference type="PRINTS" id="PR00080">
    <property type="entry name" value="SDRFAMILY"/>
</dbReference>
<comment type="similarity">
    <text evidence="1">Belongs to the short-chain dehydrogenases/reductases (SDR) family.</text>
</comment>
<dbReference type="Gene3D" id="3.40.50.720">
    <property type="entry name" value="NAD(P)-binding Rossmann-like Domain"/>
    <property type="match status" value="1"/>
</dbReference>
<dbReference type="EMBL" id="HBGH01012238">
    <property type="protein sequence ID" value="CAD9234705.1"/>
    <property type="molecule type" value="Transcribed_RNA"/>
</dbReference>
<evidence type="ECO:0000313" key="2">
    <source>
        <dbReference type="EMBL" id="CAD9234705.1"/>
    </source>
</evidence>
<proteinExistence type="inferred from homology"/>
<dbReference type="GO" id="GO:0034256">
    <property type="term" value="F:chlorophyll(ide) b reductase activity"/>
    <property type="evidence" value="ECO:0007669"/>
    <property type="project" value="TreeGrafter"/>
</dbReference>
<dbReference type="InterPro" id="IPR020904">
    <property type="entry name" value="Sc_DH/Rdtase_CS"/>
</dbReference>
<dbReference type="SUPFAM" id="SSF51735">
    <property type="entry name" value="NAD(P)-binding Rossmann-fold domains"/>
    <property type="match status" value="1"/>
</dbReference>
<dbReference type="InterPro" id="IPR002347">
    <property type="entry name" value="SDR_fam"/>
</dbReference>